<dbReference type="InterPro" id="IPR018042">
    <property type="entry name" value="Aspartate_kinase_CS"/>
</dbReference>
<feature type="domain" description="ACT" evidence="16">
    <location>
        <begin position="380"/>
        <end position="444"/>
    </location>
</feature>
<evidence type="ECO:0000256" key="7">
    <source>
        <dbReference type="ARBA" id="ARBA00022741"/>
    </source>
</evidence>
<dbReference type="GO" id="GO:0009088">
    <property type="term" value="P:threonine biosynthetic process"/>
    <property type="evidence" value="ECO:0007669"/>
    <property type="project" value="UniProtKB-UniPathway"/>
</dbReference>
<dbReference type="NCBIfam" id="TIGR00657">
    <property type="entry name" value="asp_kinases"/>
    <property type="match status" value="1"/>
</dbReference>
<feature type="binding site" evidence="13">
    <location>
        <position position="119"/>
    </location>
    <ligand>
        <name>substrate</name>
    </ligand>
</feature>
<dbReference type="InterPro" id="IPR036393">
    <property type="entry name" value="AceGlu_kinase-like_sf"/>
</dbReference>
<feature type="binding site" evidence="13">
    <location>
        <begin position="11"/>
        <end position="14"/>
    </location>
    <ligand>
        <name>ATP</name>
        <dbReference type="ChEBI" id="CHEBI:30616"/>
    </ligand>
</feature>
<evidence type="ECO:0000256" key="12">
    <source>
        <dbReference type="ARBA" id="ARBA00047872"/>
    </source>
</evidence>
<dbReference type="InterPro" id="IPR005260">
    <property type="entry name" value="Asp_kin_monofn"/>
</dbReference>
<comment type="pathway">
    <text evidence="2 15">Amino-acid biosynthesis; L-lysine biosynthesis via DAP pathway; (S)-tetrahydrodipicolinate from L-aspartate: step 1/4.</text>
</comment>
<comment type="pathway">
    <text evidence="3 15">Amino-acid biosynthesis; L-methionine biosynthesis via de novo pathway; L-homoserine from L-aspartate: step 1/3.</text>
</comment>
<dbReference type="GO" id="GO:0009090">
    <property type="term" value="P:homoserine biosynthetic process"/>
    <property type="evidence" value="ECO:0007669"/>
    <property type="project" value="TreeGrafter"/>
</dbReference>
<dbReference type="GO" id="GO:0019877">
    <property type="term" value="P:diaminopimelate biosynthetic process"/>
    <property type="evidence" value="ECO:0007669"/>
    <property type="project" value="UniProtKB-KW"/>
</dbReference>
<dbReference type="PANTHER" id="PTHR21499:SF67">
    <property type="entry name" value="ASPARTOKINASE 3"/>
    <property type="match status" value="1"/>
</dbReference>
<evidence type="ECO:0000256" key="14">
    <source>
        <dbReference type="RuleBase" id="RU003448"/>
    </source>
</evidence>
<evidence type="ECO:0000256" key="15">
    <source>
        <dbReference type="RuleBase" id="RU004249"/>
    </source>
</evidence>
<dbReference type="GO" id="GO:0004072">
    <property type="term" value="F:aspartate kinase activity"/>
    <property type="evidence" value="ECO:0007669"/>
    <property type="project" value="UniProtKB-EC"/>
</dbReference>
<keyword evidence="11" id="KW-0457">Lysine biosynthesis</keyword>
<evidence type="ECO:0000256" key="8">
    <source>
        <dbReference type="ARBA" id="ARBA00022777"/>
    </source>
</evidence>
<name>B7C765_9FIRM</name>
<reference evidence="17 18" key="2">
    <citation type="submission" date="2008-11" db="EMBL/GenBank/DDBJ databases">
        <title>Draft genome sequence of Eubacterium biforme (DSM 3989).</title>
        <authorList>
            <person name="Sudarsanam P."/>
            <person name="Ley R."/>
            <person name="Guruge J."/>
            <person name="Turnbaugh P.J."/>
            <person name="Mahowald M."/>
            <person name="Liep D."/>
            <person name="Gordon J."/>
        </authorList>
    </citation>
    <scope>NUCLEOTIDE SEQUENCE [LARGE SCALE GENOMIC DNA]</scope>
    <source>
        <strain evidence="17 18">DSM 3989</strain>
    </source>
</reference>
<dbReference type="InterPro" id="IPR002912">
    <property type="entry name" value="ACT_dom"/>
</dbReference>
<dbReference type="AlphaFoldDB" id="B7C765"/>
<evidence type="ECO:0000256" key="11">
    <source>
        <dbReference type="ARBA" id="ARBA00023154"/>
    </source>
</evidence>
<sequence>MEVAHMLKITKFGGSSVANAEQFKKIKNIIQQDPTRRYIVVSAPGKRFSADNKITDLLYLLDAHRKYHVDASSVFKLIKNRFIEIKNELGLKQPIEKELDAFYTNLNQMSQAVIVSRGEYFCAKLMAEYLGYAFVDAKDIIRFKLDKSIDWDATSAKLQAKYAQYDHFVFPGFYGTSANGHIQVFPRGGGDITGAILAKCLHADVYENWTDVSGFLMADPTIVQNPKGITHITYSELRELSYMGASVLHEEAIFPVKEANIPIHILNTNRPQDAGTIIQEHSKIKSGYPITGIAGKKDFMSIYIYKKHMSNEVGFIRKALSILEKYHISIEHIPSGIDSFNIVVEKKEIEESLYEILAHFKEELKPDKLTVQDDLALISTVGKNMSDKPGTSGKLFGALGKNNINIVMIAQGSDEINITVGVKKKDFTKTVQVIYDTFVGGNEE</sequence>
<dbReference type="Proteomes" id="UP000004315">
    <property type="component" value="Unassembled WGS sequence"/>
</dbReference>
<dbReference type="SUPFAM" id="SSF53633">
    <property type="entry name" value="Carbamate kinase-like"/>
    <property type="match status" value="1"/>
</dbReference>
<dbReference type="FunFam" id="3.30.2130.10:FF:000001">
    <property type="entry name" value="Bifunctional aspartokinase/homoserine dehydrogenase"/>
    <property type="match status" value="1"/>
</dbReference>
<feature type="binding site" evidence="13">
    <location>
        <begin position="210"/>
        <end position="211"/>
    </location>
    <ligand>
        <name>ATP</name>
        <dbReference type="ChEBI" id="CHEBI:30616"/>
    </ligand>
</feature>
<dbReference type="InterPro" id="IPR001048">
    <property type="entry name" value="Asp/Glu/Uridylate_kinase"/>
</dbReference>
<evidence type="ECO:0000259" key="16">
    <source>
        <dbReference type="PROSITE" id="PS51671"/>
    </source>
</evidence>
<dbReference type="InterPro" id="IPR054352">
    <property type="entry name" value="ACT_Aspartokinase"/>
</dbReference>
<dbReference type="EC" id="2.7.2.4" evidence="14"/>
<dbReference type="NCBIfam" id="NF006540">
    <property type="entry name" value="PRK09034.1"/>
    <property type="match status" value="1"/>
</dbReference>
<protein>
    <recommendedName>
        <fullName evidence="14">Aspartokinase</fullName>
        <ecNumber evidence="14">2.7.2.4</ecNumber>
    </recommendedName>
</protein>
<organism evidence="17 18">
    <name type="scientific">Holdemanella biformis DSM 3989</name>
    <dbReference type="NCBI Taxonomy" id="518637"/>
    <lineage>
        <taxon>Bacteria</taxon>
        <taxon>Bacillati</taxon>
        <taxon>Bacillota</taxon>
        <taxon>Erysipelotrichia</taxon>
        <taxon>Erysipelotrichales</taxon>
        <taxon>Erysipelotrichaceae</taxon>
        <taxon>Holdemanella</taxon>
    </lineage>
</organism>
<dbReference type="UniPathway" id="UPA00050">
    <property type="reaction ID" value="UER00461"/>
</dbReference>
<keyword evidence="9 13" id="KW-0067">ATP-binding</keyword>
<comment type="pathway">
    <text evidence="4 15">Amino-acid biosynthesis; L-threonine biosynthesis; L-threonine from L-aspartate: step 1/5.</text>
</comment>
<comment type="caution">
    <text evidence="17">The sequence shown here is derived from an EMBL/GenBank/DDBJ whole genome shotgun (WGS) entry which is preliminary data.</text>
</comment>
<dbReference type="Gene3D" id="3.40.1160.10">
    <property type="entry name" value="Acetylglutamate kinase-like"/>
    <property type="match status" value="1"/>
</dbReference>
<evidence type="ECO:0000256" key="6">
    <source>
        <dbReference type="ARBA" id="ARBA00022679"/>
    </source>
</evidence>
<dbReference type="HOGENOM" id="CLU_009116_6_2_9"/>
<dbReference type="GO" id="GO:0005829">
    <property type="term" value="C:cytosol"/>
    <property type="evidence" value="ECO:0007669"/>
    <property type="project" value="TreeGrafter"/>
</dbReference>
<evidence type="ECO:0000256" key="3">
    <source>
        <dbReference type="ARBA" id="ARBA00004986"/>
    </source>
</evidence>
<dbReference type="PANTHER" id="PTHR21499">
    <property type="entry name" value="ASPARTATE KINASE"/>
    <property type="match status" value="1"/>
</dbReference>
<evidence type="ECO:0000256" key="9">
    <source>
        <dbReference type="ARBA" id="ARBA00022840"/>
    </source>
</evidence>
<dbReference type="GO" id="GO:0005524">
    <property type="term" value="F:ATP binding"/>
    <property type="evidence" value="ECO:0007669"/>
    <property type="project" value="UniProtKB-KW"/>
</dbReference>
<keyword evidence="18" id="KW-1185">Reference proteome</keyword>
<evidence type="ECO:0000313" key="18">
    <source>
        <dbReference type="Proteomes" id="UP000004315"/>
    </source>
</evidence>
<keyword evidence="10" id="KW-0220">Diaminopimelate biosynthesis</keyword>
<dbReference type="UniPathway" id="UPA00051">
    <property type="reaction ID" value="UER00462"/>
</dbReference>
<dbReference type="EMBL" id="ABYT01000004">
    <property type="protein sequence ID" value="EEC91390.1"/>
    <property type="molecule type" value="Genomic_DNA"/>
</dbReference>
<evidence type="ECO:0000256" key="13">
    <source>
        <dbReference type="PIRSR" id="PIRSR000726-1"/>
    </source>
</evidence>
<evidence type="ECO:0000256" key="4">
    <source>
        <dbReference type="ARBA" id="ARBA00005139"/>
    </source>
</evidence>
<comment type="similarity">
    <text evidence="5 14">Belongs to the aspartokinase family.</text>
</comment>
<dbReference type="PROSITE" id="PS00324">
    <property type="entry name" value="ASPARTOKINASE"/>
    <property type="match status" value="1"/>
</dbReference>
<keyword evidence="7 13" id="KW-0547">Nucleotide-binding</keyword>
<evidence type="ECO:0000256" key="2">
    <source>
        <dbReference type="ARBA" id="ARBA00004766"/>
    </source>
</evidence>
<dbReference type="Pfam" id="PF22468">
    <property type="entry name" value="ACT_9"/>
    <property type="match status" value="1"/>
</dbReference>
<comment type="catalytic activity">
    <reaction evidence="12 14">
        <text>L-aspartate + ATP = 4-phospho-L-aspartate + ADP</text>
        <dbReference type="Rhea" id="RHEA:23776"/>
        <dbReference type="ChEBI" id="CHEBI:29991"/>
        <dbReference type="ChEBI" id="CHEBI:30616"/>
        <dbReference type="ChEBI" id="CHEBI:57535"/>
        <dbReference type="ChEBI" id="CHEBI:456216"/>
        <dbReference type="EC" id="2.7.2.4"/>
    </reaction>
</comment>
<dbReference type="UniPathway" id="UPA00034">
    <property type="reaction ID" value="UER00015"/>
</dbReference>
<dbReference type="SUPFAM" id="SSF55021">
    <property type="entry name" value="ACT-like"/>
    <property type="match status" value="2"/>
</dbReference>
<dbReference type="PIRSF" id="PIRSF000726">
    <property type="entry name" value="Asp_kin"/>
    <property type="match status" value="1"/>
</dbReference>
<evidence type="ECO:0000256" key="1">
    <source>
        <dbReference type="ARBA" id="ARBA00003121"/>
    </source>
</evidence>
<evidence type="ECO:0000313" key="17">
    <source>
        <dbReference type="EMBL" id="EEC91390.1"/>
    </source>
</evidence>
<dbReference type="InterPro" id="IPR001341">
    <property type="entry name" value="Asp_kinase"/>
</dbReference>
<gene>
    <name evidence="17" type="ORF">EUBIFOR_00012</name>
</gene>
<keyword evidence="15" id="KW-0028">Amino-acid biosynthesis</keyword>
<keyword evidence="8 14" id="KW-0418">Kinase</keyword>
<dbReference type="PROSITE" id="PS51671">
    <property type="entry name" value="ACT"/>
    <property type="match status" value="1"/>
</dbReference>
<proteinExistence type="inferred from homology"/>
<evidence type="ECO:0000256" key="10">
    <source>
        <dbReference type="ARBA" id="ARBA00022915"/>
    </source>
</evidence>
<dbReference type="InterPro" id="IPR045865">
    <property type="entry name" value="ACT-like_dom_sf"/>
</dbReference>
<evidence type="ECO:0000256" key="5">
    <source>
        <dbReference type="ARBA" id="ARBA00010122"/>
    </source>
</evidence>
<dbReference type="STRING" id="518637.EUBIFOR_00012"/>
<dbReference type="GO" id="GO:0009089">
    <property type="term" value="P:lysine biosynthetic process via diaminopimelate"/>
    <property type="evidence" value="ECO:0007669"/>
    <property type="project" value="UniProtKB-UniPathway"/>
</dbReference>
<feature type="binding site" evidence="13">
    <location>
        <position position="55"/>
    </location>
    <ligand>
        <name>substrate</name>
    </ligand>
</feature>
<dbReference type="Pfam" id="PF00696">
    <property type="entry name" value="AA_kinase"/>
    <property type="match status" value="1"/>
</dbReference>
<reference evidence="17 18" key="1">
    <citation type="submission" date="2008-10" db="EMBL/GenBank/DDBJ databases">
        <authorList>
            <person name="Fulton L."/>
            <person name="Clifton S."/>
            <person name="Fulton B."/>
            <person name="Xu J."/>
            <person name="Minx P."/>
            <person name="Pepin K.H."/>
            <person name="Johnson M."/>
            <person name="Bhonagiri V."/>
            <person name="Nash W.E."/>
            <person name="Mardis E.R."/>
            <person name="Wilson R.K."/>
        </authorList>
    </citation>
    <scope>NUCLEOTIDE SEQUENCE [LARGE SCALE GENOMIC DNA]</scope>
    <source>
        <strain evidence="17 18">DSM 3989</strain>
    </source>
</reference>
<keyword evidence="6 14" id="KW-0808">Transferase</keyword>
<comment type="function">
    <text evidence="1">Catalyzes the phosphorylation of the beta-carboxyl group of aspartic acid with ATP to yield 4-phospho-L-aspartate, which is involved in the branched biosynthetic pathway leading to the biosynthesis of amino acids threonine, isoleucine and methionine.</text>
</comment>
<dbReference type="eggNOG" id="COG0527">
    <property type="taxonomic scope" value="Bacteria"/>
</dbReference>
<dbReference type="Gene3D" id="3.30.2130.10">
    <property type="entry name" value="VC0802-like"/>
    <property type="match status" value="1"/>
</dbReference>
<accession>B7C765</accession>